<organism evidence="1 2">
    <name type="scientific">Candidatus Endolissoclinum faulkneri L2</name>
    <dbReference type="NCBI Taxonomy" id="1193729"/>
    <lineage>
        <taxon>Bacteria</taxon>
        <taxon>Pseudomonadati</taxon>
        <taxon>Pseudomonadota</taxon>
        <taxon>Alphaproteobacteria</taxon>
        <taxon>Rhodospirillales</taxon>
        <taxon>Rhodospirillaceae</taxon>
        <taxon>Candidatus Endolissoclinum</taxon>
    </lineage>
</organism>
<gene>
    <name evidence="1" type="ORF">A1OE_762</name>
</gene>
<dbReference type="AlphaFoldDB" id="K7Z4N0"/>
<dbReference type="HOGENOM" id="CLU_106715_0_0_5"/>
<dbReference type="Proteomes" id="UP000010077">
    <property type="component" value="Chromosome"/>
</dbReference>
<keyword evidence="2" id="KW-1185">Reference proteome</keyword>
<accession>K7Z4N0</accession>
<sequence>MVEDIFRYDLMVETALRSVVKETLKLVSQRGLSDNRSLYITFKTRANGVKIPEYLVKRYPDKMTIILQFQFWKLEVMEDKFSIMLSFNDVLESLEVPFEAITGFTDPSVKFGLQFEHVVNRNITLQEEFPAEKNSSTVSADVVSLDQFRNKK</sequence>
<evidence type="ECO:0008006" key="3">
    <source>
        <dbReference type="Google" id="ProtNLM"/>
    </source>
</evidence>
<dbReference type="EMBL" id="CP003539">
    <property type="protein sequence ID" value="AFX98948.1"/>
    <property type="molecule type" value="Genomic_DNA"/>
</dbReference>
<protein>
    <recommendedName>
        <fullName evidence="3">Stringent starvation B family protein</fullName>
    </recommendedName>
</protein>
<dbReference type="Gene3D" id="2.30.30.220">
    <property type="entry name" value="SspB-like"/>
    <property type="match status" value="1"/>
</dbReference>
<proteinExistence type="predicted"/>
<dbReference type="KEGG" id="thal:A1OE_762"/>
<dbReference type="PATRIC" id="fig|1193729.4.peg.414"/>
<dbReference type="OrthoDB" id="9800412at2"/>
<dbReference type="Pfam" id="PF04386">
    <property type="entry name" value="SspB"/>
    <property type="match status" value="1"/>
</dbReference>
<dbReference type="SUPFAM" id="SSF101738">
    <property type="entry name" value="SspB-like"/>
    <property type="match status" value="1"/>
</dbReference>
<evidence type="ECO:0000313" key="2">
    <source>
        <dbReference type="Proteomes" id="UP000010077"/>
    </source>
</evidence>
<reference evidence="1 2" key="1">
    <citation type="journal article" date="2012" name="Proc. Natl. Acad. Sci. U.S.A.">
        <title>Genome streamlining and chemical defense in a coral reef symbiosis.</title>
        <authorList>
            <person name="Kwan J.C."/>
            <person name="Donia M.S."/>
            <person name="Han A.W."/>
            <person name="Hirose E."/>
            <person name="Haygood M.G."/>
            <person name="Schmidt E.W."/>
        </authorList>
    </citation>
    <scope>NUCLEOTIDE SEQUENCE [LARGE SCALE GENOMIC DNA]</scope>
    <source>
        <strain evidence="1 2">L2</strain>
    </source>
</reference>
<dbReference type="RefSeq" id="WP_015088446.1">
    <property type="nucleotide sequence ID" value="NC_019566.1"/>
</dbReference>
<dbReference type="STRING" id="1193729.A1OE_762"/>
<evidence type="ECO:0000313" key="1">
    <source>
        <dbReference type="EMBL" id="AFX98948.1"/>
    </source>
</evidence>
<dbReference type="InterPro" id="IPR036760">
    <property type="entry name" value="SspB-like_sf"/>
</dbReference>
<dbReference type="InterPro" id="IPR007481">
    <property type="entry name" value="SspB"/>
</dbReference>
<dbReference type="eggNOG" id="COG3814">
    <property type="taxonomic scope" value="Bacteria"/>
</dbReference>
<name>K7Z4N0_9PROT</name>